<dbReference type="Gene3D" id="3.30.70.360">
    <property type="match status" value="1"/>
</dbReference>
<proteinExistence type="inferred from homology"/>
<organism evidence="4 5">
    <name type="scientific">Cutaneotrichosporon cavernicola</name>
    <dbReference type="NCBI Taxonomy" id="279322"/>
    <lineage>
        <taxon>Eukaryota</taxon>
        <taxon>Fungi</taxon>
        <taxon>Dikarya</taxon>
        <taxon>Basidiomycota</taxon>
        <taxon>Agaricomycotina</taxon>
        <taxon>Tremellomycetes</taxon>
        <taxon>Trichosporonales</taxon>
        <taxon>Trichosporonaceae</taxon>
        <taxon>Cutaneotrichosporon</taxon>
    </lineage>
</organism>
<dbReference type="GeneID" id="85496929"/>
<dbReference type="NCBIfam" id="TIGR01879">
    <property type="entry name" value="hydantase"/>
    <property type="match status" value="1"/>
</dbReference>
<dbReference type="RefSeq" id="XP_060458324.1">
    <property type="nucleotide sequence ID" value="XM_060601873.1"/>
</dbReference>
<evidence type="ECO:0000256" key="1">
    <source>
        <dbReference type="ARBA" id="ARBA00006247"/>
    </source>
</evidence>
<dbReference type="PANTHER" id="PTHR32494">
    <property type="entry name" value="ALLANTOATE DEIMINASE-RELATED"/>
    <property type="match status" value="1"/>
</dbReference>
<name>A0AA48QX05_9TREE</name>
<evidence type="ECO:0000259" key="3">
    <source>
        <dbReference type="Pfam" id="PF07687"/>
    </source>
</evidence>
<evidence type="ECO:0000313" key="4">
    <source>
        <dbReference type="EMBL" id="BEI93059.1"/>
    </source>
</evidence>
<dbReference type="Gene3D" id="3.40.630.10">
    <property type="entry name" value="Zn peptidases"/>
    <property type="match status" value="1"/>
</dbReference>
<dbReference type="InterPro" id="IPR036264">
    <property type="entry name" value="Bact_exopeptidase_dim_dom"/>
</dbReference>
<sequence length="431" mass="46946">MPYEPRQLTINAKRLNETIHETCEWGAAHRWGDAPTETGMCRLALSDDDKLVRDWFVKEMTNLGCEIKIDQMGSIFAIRKGKKDGPPTAMGSHLDTQPTGGRYDGILGVQSAVEALRTIHDAGLVTEYPIAVVNWTNEEGARFPKSLHASSVWSGELSLQDAYALCDVANPGVSAGAELDRIGYKGTVLACHKANPLAAHFELHIEQGPVLESHGQRVGVVQGGQAYKWFNIRINGRDSHAGTTPFDYRADPMLAASQFILAAHQIAKEHHGLATTGIFHLQPGSINTIPNVVEFTLDIRHVEDEQLARIEEDIRAASVKIAANDNARFKCTIDWEVLFDNSATKFHPLCTGAVEKAACASVPSEQVRKIVSGAGHDSCATSRICPTGMVFIPCREGLSHNPREFSTPEDCALGAQVLMDAALLFDSQRTA</sequence>
<dbReference type="Pfam" id="PF01546">
    <property type="entry name" value="Peptidase_M20"/>
    <property type="match status" value="1"/>
</dbReference>
<dbReference type="GO" id="GO:0016813">
    <property type="term" value="F:hydrolase activity, acting on carbon-nitrogen (but not peptide) bonds, in linear amidines"/>
    <property type="evidence" value="ECO:0007669"/>
    <property type="project" value="InterPro"/>
</dbReference>
<dbReference type="CDD" id="cd03884">
    <property type="entry name" value="M20_bAS"/>
    <property type="match status" value="1"/>
</dbReference>
<dbReference type="PANTHER" id="PTHR32494:SF5">
    <property type="entry name" value="ALLANTOATE AMIDOHYDROLASE"/>
    <property type="match status" value="1"/>
</dbReference>
<protein>
    <recommendedName>
        <fullName evidence="3">Peptidase M20 dimerisation domain-containing protein</fullName>
    </recommendedName>
</protein>
<dbReference type="EMBL" id="AP028216">
    <property type="protein sequence ID" value="BEI93059.1"/>
    <property type="molecule type" value="Genomic_DNA"/>
</dbReference>
<dbReference type="AlphaFoldDB" id="A0AA48QX05"/>
<evidence type="ECO:0000313" key="5">
    <source>
        <dbReference type="Proteomes" id="UP001233271"/>
    </source>
</evidence>
<reference evidence="4" key="1">
    <citation type="journal article" date="2023" name="BMC Genomics">
        <title>Chromosome-level genome assemblies of Cutaneotrichosporon spp. (Trichosporonales, Basidiomycota) reveal imbalanced evolution between nucleotide sequences and chromosome synteny.</title>
        <authorList>
            <person name="Kobayashi Y."/>
            <person name="Kayamori A."/>
            <person name="Aoki K."/>
            <person name="Shiwa Y."/>
            <person name="Matsutani M."/>
            <person name="Fujita N."/>
            <person name="Sugita T."/>
            <person name="Iwasaki W."/>
            <person name="Tanaka N."/>
            <person name="Takashima M."/>
        </authorList>
    </citation>
    <scope>NUCLEOTIDE SEQUENCE</scope>
    <source>
        <strain evidence="4">HIS019</strain>
    </source>
</reference>
<evidence type="ECO:0000256" key="2">
    <source>
        <dbReference type="ARBA" id="ARBA00022801"/>
    </source>
</evidence>
<keyword evidence="2" id="KW-0378">Hydrolase</keyword>
<accession>A0AA48QX05</accession>
<dbReference type="PIRSF" id="PIRSF001235">
    <property type="entry name" value="Amidase_carbamoylase"/>
    <property type="match status" value="1"/>
</dbReference>
<dbReference type="KEGG" id="ccac:CcaHIS019_0506870"/>
<dbReference type="SUPFAM" id="SSF55031">
    <property type="entry name" value="Bacterial exopeptidase dimerisation domain"/>
    <property type="match status" value="1"/>
</dbReference>
<gene>
    <name evidence="4" type="ORF">CcaverHIS019_0506870</name>
</gene>
<dbReference type="Proteomes" id="UP001233271">
    <property type="component" value="Chromosome 5"/>
</dbReference>
<dbReference type="Pfam" id="PF07687">
    <property type="entry name" value="M20_dimer"/>
    <property type="match status" value="1"/>
</dbReference>
<dbReference type="SUPFAM" id="SSF53187">
    <property type="entry name" value="Zn-dependent exopeptidases"/>
    <property type="match status" value="1"/>
</dbReference>
<dbReference type="InterPro" id="IPR002933">
    <property type="entry name" value="Peptidase_M20"/>
</dbReference>
<feature type="domain" description="Peptidase M20 dimerisation" evidence="3">
    <location>
        <begin position="227"/>
        <end position="324"/>
    </location>
</feature>
<comment type="similarity">
    <text evidence="1">Belongs to the peptidase M20A family.</text>
</comment>
<dbReference type="InterPro" id="IPR010158">
    <property type="entry name" value="Amidase_Cbmase"/>
</dbReference>
<dbReference type="InterPro" id="IPR011650">
    <property type="entry name" value="Peptidase_M20_dimer"/>
</dbReference>
<keyword evidence="5" id="KW-1185">Reference proteome</keyword>